<dbReference type="EMBL" id="JAAAJA010000063">
    <property type="protein sequence ID" value="KAG0263849.1"/>
    <property type="molecule type" value="Genomic_DNA"/>
</dbReference>
<dbReference type="InterPro" id="IPR036640">
    <property type="entry name" value="ABC1_TM_sf"/>
</dbReference>
<evidence type="ECO:0000259" key="11">
    <source>
        <dbReference type="PROSITE" id="PS50893"/>
    </source>
</evidence>
<feature type="transmembrane region" description="Helical" evidence="10">
    <location>
        <begin position="163"/>
        <end position="185"/>
    </location>
</feature>
<dbReference type="PROSITE" id="PS50929">
    <property type="entry name" value="ABC_TM1F"/>
    <property type="match status" value="1"/>
</dbReference>
<dbReference type="InterPro" id="IPR050173">
    <property type="entry name" value="ABC_transporter_C-like"/>
</dbReference>
<dbReference type="SUPFAM" id="SSF52540">
    <property type="entry name" value="P-loop containing nucleoside triphosphate hydrolases"/>
    <property type="match status" value="1"/>
</dbReference>
<feature type="compositionally biased region" description="Polar residues" evidence="9">
    <location>
        <begin position="1"/>
        <end position="15"/>
    </location>
</feature>
<evidence type="ECO:0008006" key="15">
    <source>
        <dbReference type="Google" id="ProtNLM"/>
    </source>
</evidence>
<feature type="domain" description="ABC transmembrane type-1" evidence="12">
    <location>
        <begin position="135"/>
        <end position="405"/>
    </location>
</feature>
<evidence type="ECO:0000256" key="6">
    <source>
        <dbReference type="ARBA" id="ARBA00022840"/>
    </source>
</evidence>
<dbReference type="GO" id="GO:0016020">
    <property type="term" value="C:membrane"/>
    <property type="evidence" value="ECO:0007669"/>
    <property type="project" value="UniProtKB-SubCell"/>
</dbReference>
<feature type="compositionally biased region" description="Basic residues" evidence="9">
    <location>
        <begin position="717"/>
        <end position="727"/>
    </location>
</feature>
<evidence type="ECO:0000313" key="13">
    <source>
        <dbReference type="EMBL" id="KAG0263849.1"/>
    </source>
</evidence>
<proteinExistence type="inferred from homology"/>
<feature type="compositionally biased region" description="Acidic residues" evidence="9">
    <location>
        <begin position="737"/>
        <end position="757"/>
    </location>
</feature>
<feature type="region of interest" description="Disordered" evidence="9">
    <location>
        <begin position="1"/>
        <end position="39"/>
    </location>
</feature>
<evidence type="ECO:0000313" key="14">
    <source>
        <dbReference type="Proteomes" id="UP000726737"/>
    </source>
</evidence>
<evidence type="ECO:0000256" key="2">
    <source>
        <dbReference type="ARBA" id="ARBA00009726"/>
    </source>
</evidence>
<dbReference type="FunFam" id="3.40.50.300:FF:000997">
    <property type="entry name" value="Multidrug resistance-associated protein 1"/>
    <property type="match status" value="1"/>
</dbReference>
<dbReference type="SUPFAM" id="SSF90123">
    <property type="entry name" value="ABC transporter transmembrane region"/>
    <property type="match status" value="1"/>
</dbReference>
<dbReference type="FunFam" id="1.20.1560.10:FF:000006">
    <property type="entry name" value="ATP-binding cassette, sub-family C (CFTR/MRP), member 9"/>
    <property type="match status" value="1"/>
</dbReference>
<dbReference type="Gene3D" id="1.20.1560.10">
    <property type="entry name" value="ABC transporter type 1, transmembrane domain"/>
    <property type="match status" value="1"/>
</dbReference>
<evidence type="ECO:0000256" key="9">
    <source>
        <dbReference type="SAM" id="MobiDB-lite"/>
    </source>
</evidence>
<sequence length="813" mass="90594">MTQPPSNTPLLSQLEPNDRTRDYGSCGAERTNEATSTNPEATASVFSKIMLSWMDPIFKVGYRRQLQESDLFEMLPQRKAAVLGQRLNDCWDQERRKAAAKGRNPSLLRAMVQFGLPMYWFGQICLLVSDNISRLVPFILLWIIKYLKDVQDESSSPSSWYGYGLAIILLVTCMVQTQLSLIWVISSIKTAALLRTALVHMIFQKTTTMSSKARLEHSDGAIFNLMSTDTTRIENCPAGLMLLVTVPLAVLVTVVMLYYLIGPSALVGTFVLMVVNPLQAWSLAKCTPIRAQASKLTDTRVRMTTEILQGIKVIKFFAFEPSFLKKLSEVRFSELKFVSYLLQVRSFIYSTSSSLPVFASALSFVLYSALGNKLEPEIVFPALALFTGLRIPLLVLPYCYSEATDAWVSTKRIEKFLLSLDSQPLPPIDKDHKYALSIQHADFYWDQMPSTDASASSMPTPSSLPSSVSESDTPGDSINEEQRPLLSDQNSNIAEDEVKTFLRDINLDIPRGSLTAIVGAVGNGKSSLLQAMVGNMMMSQGEIIRGGSISYASQAPWIQNATVRDNILFDTPLDEDRYWRVIKACSLEKDLENLPFGDKTEIGERGINLSGGQKARLSLARSVYYNAETVIMDDPLSAVDAHVGKRLWEDCILHELASKTRIIATHQLHVLPDVDYVICMKHGHVAEHGTFQDLMAKQGSFYTLMKQYGGHHDGKSTVKKRTVKRSRSSAGKVQVTDETEESDDDSTVLQESEESSDEPTLPISQMTEEERATGAISREVYREWAIQLARDHLFILCPASRGCRVSASKAWSS</sequence>
<feature type="region of interest" description="Disordered" evidence="9">
    <location>
        <begin position="452"/>
        <end position="490"/>
    </location>
</feature>
<dbReference type="PROSITE" id="PS50893">
    <property type="entry name" value="ABC_TRANSPORTER_2"/>
    <property type="match status" value="1"/>
</dbReference>
<protein>
    <recommendedName>
        <fullName evidence="15">P-loop containing nucleoside triphosphate hydrolase protein</fullName>
    </recommendedName>
</protein>
<dbReference type="InterPro" id="IPR017871">
    <property type="entry name" value="ABC_transporter-like_CS"/>
</dbReference>
<dbReference type="PANTHER" id="PTHR24223">
    <property type="entry name" value="ATP-BINDING CASSETTE SUB-FAMILY C"/>
    <property type="match status" value="1"/>
</dbReference>
<keyword evidence="3" id="KW-0813">Transport</keyword>
<evidence type="ECO:0000256" key="4">
    <source>
        <dbReference type="ARBA" id="ARBA00022692"/>
    </source>
</evidence>
<dbReference type="Gene3D" id="3.40.50.300">
    <property type="entry name" value="P-loop containing nucleotide triphosphate hydrolases"/>
    <property type="match status" value="1"/>
</dbReference>
<accession>A0A9P6U8B5</accession>
<keyword evidence="8 10" id="KW-0472">Membrane</keyword>
<dbReference type="Proteomes" id="UP000726737">
    <property type="component" value="Unassembled WGS sequence"/>
</dbReference>
<dbReference type="InterPro" id="IPR003439">
    <property type="entry name" value="ABC_transporter-like_ATP-bd"/>
</dbReference>
<evidence type="ECO:0000256" key="3">
    <source>
        <dbReference type="ARBA" id="ARBA00022448"/>
    </source>
</evidence>
<dbReference type="SMART" id="SM00382">
    <property type="entry name" value="AAA"/>
    <property type="match status" value="1"/>
</dbReference>
<dbReference type="OrthoDB" id="6500128at2759"/>
<organism evidence="13 14">
    <name type="scientific">Mortierella polycephala</name>
    <dbReference type="NCBI Taxonomy" id="41804"/>
    <lineage>
        <taxon>Eukaryota</taxon>
        <taxon>Fungi</taxon>
        <taxon>Fungi incertae sedis</taxon>
        <taxon>Mucoromycota</taxon>
        <taxon>Mortierellomycotina</taxon>
        <taxon>Mortierellomycetes</taxon>
        <taxon>Mortierellales</taxon>
        <taxon>Mortierellaceae</taxon>
        <taxon>Mortierella</taxon>
    </lineage>
</organism>
<name>A0A9P6U8B5_9FUNG</name>
<dbReference type="AlphaFoldDB" id="A0A9P6U8B5"/>
<evidence type="ECO:0000256" key="1">
    <source>
        <dbReference type="ARBA" id="ARBA00004141"/>
    </source>
</evidence>
<keyword evidence="7 10" id="KW-1133">Transmembrane helix</keyword>
<evidence type="ECO:0000256" key="5">
    <source>
        <dbReference type="ARBA" id="ARBA00022741"/>
    </source>
</evidence>
<evidence type="ECO:0000256" key="10">
    <source>
        <dbReference type="SAM" id="Phobius"/>
    </source>
</evidence>
<dbReference type="PROSITE" id="PS00211">
    <property type="entry name" value="ABC_TRANSPORTER_1"/>
    <property type="match status" value="1"/>
</dbReference>
<keyword evidence="6" id="KW-0067">ATP-binding</keyword>
<feature type="transmembrane region" description="Helical" evidence="10">
    <location>
        <begin position="240"/>
        <end position="261"/>
    </location>
</feature>
<reference evidence="13" key="1">
    <citation type="journal article" date="2020" name="Fungal Divers.">
        <title>Resolving the Mortierellaceae phylogeny through synthesis of multi-gene phylogenetics and phylogenomics.</title>
        <authorList>
            <person name="Vandepol N."/>
            <person name="Liber J."/>
            <person name="Desiro A."/>
            <person name="Na H."/>
            <person name="Kennedy M."/>
            <person name="Barry K."/>
            <person name="Grigoriev I.V."/>
            <person name="Miller A.N."/>
            <person name="O'Donnell K."/>
            <person name="Stajich J.E."/>
            <person name="Bonito G."/>
        </authorList>
    </citation>
    <scope>NUCLEOTIDE SEQUENCE</scope>
    <source>
        <strain evidence="13">KOD948</strain>
    </source>
</reference>
<gene>
    <name evidence="13" type="ORF">BG011_007937</name>
</gene>
<dbReference type="GO" id="GO:0016887">
    <property type="term" value="F:ATP hydrolysis activity"/>
    <property type="evidence" value="ECO:0007669"/>
    <property type="project" value="InterPro"/>
</dbReference>
<dbReference type="PANTHER" id="PTHR24223:SF456">
    <property type="entry name" value="MULTIDRUG RESISTANCE-ASSOCIATED PROTEIN LETHAL(2)03659"/>
    <property type="match status" value="1"/>
</dbReference>
<dbReference type="Pfam" id="PF00005">
    <property type="entry name" value="ABC_tran"/>
    <property type="match status" value="1"/>
</dbReference>
<dbReference type="CDD" id="cd03250">
    <property type="entry name" value="ABCC_MRP_domain1"/>
    <property type="match status" value="1"/>
</dbReference>
<keyword evidence="4 10" id="KW-0812">Transmembrane</keyword>
<dbReference type="GO" id="GO:0005524">
    <property type="term" value="F:ATP binding"/>
    <property type="evidence" value="ECO:0007669"/>
    <property type="project" value="UniProtKB-KW"/>
</dbReference>
<dbReference type="InterPro" id="IPR011527">
    <property type="entry name" value="ABC1_TM_dom"/>
</dbReference>
<feature type="domain" description="ABC transporter" evidence="11">
    <location>
        <begin position="486"/>
        <end position="707"/>
    </location>
</feature>
<keyword evidence="5" id="KW-0547">Nucleotide-binding</keyword>
<dbReference type="Pfam" id="PF00664">
    <property type="entry name" value="ABC_membrane"/>
    <property type="match status" value="1"/>
</dbReference>
<dbReference type="GO" id="GO:0140359">
    <property type="term" value="F:ABC-type transporter activity"/>
    <property type="evidence" value="ECO:0007669"/>
    <property type="project" value="InterPro"/>
</dbReference>
<evidence type="ECO:0000256" key="8">
    <source>
        <dbReference type="ARBA" id="ARBA00023136"/>
    </source>
</evidence>
<keyword evidence="14" id="KW-1185">Reference proteome</keyword>
<feature type="region of interest" description="Disordered" evidence="9">
    <location>
        <begin position="711"/>
        <end position="774"/>
    </location>
</feature>
<comment type="caution">
    <text evidence="13">The sequence shown here is derived from an EMBL/GenBank/DDBJ whole genome shotgun (WGS) entry which is preliminary data.</text>
</comment>
<comment type="subcellular location">
    <subcellularLocation>
        <location evidence="1">Membrane</location>
        <topology evidence="1">Multi-pass membrane protein</topology>
    </subcellularLocation>
</comment>
<dbReference type="InterPro" id="IPR027417">
    <property type="entry name" value="P-loop_NTPase"/>
</dbReference>
<comment type="similarity">
    <text evidence="2">Belongs to the ABC transporter superfamily. ABCC family. Conjugate transporter (TC 3.A.1.208) subfamily.</text>
</comment>
<feature type="compositionally biased region" description="Low complexity" evidence="9">
    <location>
        <begin position="452"/>
        <end position="474"/>
    </location>
</feature>
<evidence type="ECO:0000259" key="12">
    <source>
        <dbReference type="PROSITE" id="PS50929"/>
    </source>
</evidence>
<dbReference type="CDD" id="cd18597">
    <property type="entry name" value="ABC_6TM_YOR1_D1_like"/>
    <property type="match status" value="1"/>
</dbReference>
<evidence type="ECO:0000256" key="7">
    <source>
        <dbReference type="ARBA" id="ARBA00022989"/>
    </source>
</evidence>
<dbReference type="InterPro" id="IPR003593">
    <property type="entry name" value="AAA+_ATPase"/>
</dbReference>